<feature type="transmembrane region" description="Helical" evidence="1">
    <location>
        <begin position="199"/>
        <end position="228"/>
    </location>
</feature>
<dbReference type="EMBL" id="MPPL01000001">
    <property type="protein sequence ID" value="OKS85648.1"/>
    <property type="molecule type" value="Genomic_DNA"/>
</dbReference>
<evidence type="ECO:0000313" key="2">
    <source>
        <dbReference type="EMBL" id="OKS85648.1"/>
    </source>
</evidence>
<feature type="transmembrane region" description="Helical" evidence="1">
    <location>
        <begin position="123"/>
        <end position="143"/>
    </location>
</feature>
<evidence type="ECO:0000313" key="3">
    <source>
        <dbReference type="Proteomes" id="UP000186720"/>
    </source>
</evidence>
<keyword evidence="1" id="KW-0812">Transmembrane</keyword>
<sequence>MGELVLVKMRALVKGINWPWLVFLLLFLNVKLVVKLFALVLIYFIRPDFKFGFKLKNSRLPLFYPGIIIIAVINWVIFRYFFSAHYNIAFFTGLIFWLICILAIHQVKLFADTTAPLILHRTITAFFIINALVSFGNILLIILKIGEINPYTYQGNFQQYFLNTGDYIKGITFDVSITNAVIAASGVIYFLFRQNFKMLLICMLVLLLAASNTINLMLFGVLILAFIIKSTKVQKSMMVVCLLMLIIFMVKISPQNMYYIDKMYNKMVFNKNVSFDPVPVKEVRITNMPDSILTPLQRQQKIAQFYLDTLSIKLEAEYRARHINRPQPLGLIKYELPKDSIHTAKFQPRSDTDATQQRLIAFIAQHPQSLHLATQPQTTKRIVPGKVISFKQTVHFLAANPRKILTGDGMGNFSSKLAFKATDLGMAGGYPARYTFISHDFLSNHLDVYLNFFSRRTGMHSIINSPDSVYDQLLGEYGIAGLVLFALCYVGYFLKQYRYLSYGLPLLLFIGCVFFTDYWFEQLSIVVLAELLLLADIRENQSLKPQAI</sequence>
<name>A0A1Q5ZVD3_9SPHI</name>
<proteinExistence type="predicted"/>
<feature type="transmembrane region" description="Helical" evidence="1">
    <location>
        <begin position="474"/>
        <end position="494"/>
    </location>
</feature>
<reference evidence="2 3" key="1">
    <citation type="submission" date="2016-11" db="EMBL/GenBank/DDBJ databases">
        <title>Whole Genome Sequencing of Mucilaginibacter polytrichastri RG4-7(T) isolated from the moss sample.</title>
        <authorList>
            <person name="Li Y."/>
        </authorList>
    </citation>
    <scope>NUCLEOTIDE SEQUENCE [LARGE SCALE GENOMIC DNA]</scope>
    <source>
        <strain evidence="2 3">RG4-7</strain>
    </source>
</reference>
<feature type="transmembrane region" description="Helical" evidence="1">
    <location>
        <begin position="500"/>
        <end position="520"/>
    </location>
</feature>
<comment type="caution">
    <text evidence="2">The sequence shown here is derived from an EMBL/GenBank/DDBJ whole genome shotgun (WGS) entry which is preliminary data.</text>
</comment>
<keyword evidence="1" id="KW-1133">Transmembrane helix</keyword>
<accession>A0A1Q5ZVD3</accession>
<feature type="transmembrane region" description="Helical" evidence="1">
    <location>
        <begin position="62"/>
        <end position="82"/>
    </location>
</feature>
<feature type="transmembrane region" description="Helical" evidence="1">
    <location>
        <begin position="20"/>
        <end position="42"/>
    </location>
</feature>
<organism evidence="2 3">
    <name type="scientific">Mucilaginibacter polytrichastri</name>
    <dbReference type="NCBI Taxonomy" id="1302689"/>
    <lineage>
        <taxon>Bacteria</taxon>
        <taxon>Pseudomonadati</taxon>
        <taxon>Bacteroidota</taxon>
        <taxon>Sphingobacteriia</taxon>
        <taxon>Sphingobacteriales</taxon>
        <taxon>Sphingobacteriaceae</taxon>
        <taxon>Mucilaginibacter</taxon>
    </lineage>
</organism>
<feature type="transmembrane region" description="Helical" evidence="1">
    <location>
        <begin position="171"/>
        <end position="192"/>
    </location>
</feature>
<feature type="transmembrane region" description="Helical" evidence="1">
    <location>
        <begin position="234"/>
        <end position="253"/>
    </location>
</feature>
<dbReference type="STRING" id="1302689.RG47T_1094"/>
<keyword evidence="3" id="KW-1185">Reference proteome</keyword>
<feature type="transmembrane region" description="Helical" evidence="1">
    <location>
        <begin position="88"/>
        <end position="111"/>
    </location>
</feature>
<dbReference type="AlphaFoldDB" id="A0A1Q5ZVD3"/>
<protein>
    <submittedName>
        <fullName evidence="2">Uncharacterized protein</fullName>
    </submittedName>
</protein>
<dbReference type="Proteomes" id="UP000186720">
    <property type="component" value="Unassembled WGS sequence"/>
</dbReference>
<evidence type="ECO:0000256" key="1">
    <source>
        <dbReference type="SAM" id="Phobius"/>
    </source>
</evidence>
<keyword evidence="1" id="KW-0472">Membrane</keyword>
<gene>
    <name evidence="2" type="ORF">RG47T_1094</name>
</gene>